<dbReference type="Pfam" id="PF17167">
    <property type="entry name" value="Glyco_hydro_94"/>
    <property type="match status" value="2"/>
</dbReference>
<gene>
    <name evidence="5" type="ORF">SAMN02745134_00582</name>
</gene>
<dbReference type="EMBL" id="FWXH01000002">
    <property type="protein sequence ID" value="SMC18487.1"/>
    <property type="molecule type" value="Genomic_DNA"/>
</dbReference>
<dbReference type="Pfam" id="PF06165">
    <property type="entry name" value="GH94_b-supersand"/>
    <property type="match status" value="1"/>
</dbReference>
<proteinExistence type="predicted"/>
<keyword evidence="1" id="KW-0328">Glycosyltransferase</keyword>
<dbReference type="Gene3D" id="1.50.10.10">
    <property type="match status" value="1"/>
</dbReference>
<feature type="domain" description="Glycosyl hydrolase 94 catalytic" evidence="4">
    <location>
        <begin position="617"/>
        <end position="807"/>
    </location>
</feature>
<evidence type="ECO:0000256" key="2">
    <source>
        <dbReference type="ARBA" id="ARBA00022679"/>
    </source>
</evidence>
<dbReference type="PANTHER" id="PTHR37469:SF2">
    <property type="entry name" value="CELLOBIONIC ACID PHOSPHORYLASE"/>
    <property type="match status" value="1"/>
</dbReference>
<dbReference type="InterPro" id="IPR008928">
    <property type="entry name" value="6-hairpin_glycosidase_sf"/>
</dbReference>
<dbReference type="InterPro" id="IPR052047">
    <property type="entry name" value="GH94_Enzymes"/>
</dbReference>
<dbReference type="InterPro" id="IPR012341">
    <property type="entry name" value="6hp_glycosidase-like_sf"/>
</dbReference>
<dbReference type="RefSeq" id="WP_084113767.1">
    <property type="nucleotide sequence ID" value="NZ_FWXH01000002.1"/>
</dbReference>
<evidence type="ECO:0000256" key="1">
    <source>
        <dbReference type="ARBA" id="ARBA00022676"/>
    </source>
</evidence>
<dbReference type="SUPFAM" id="SSF48208">
    <property type="entry name" value="Six-hairpin glycosidases"/>
    <property type="match status" value="1"/>
</dbReference>
<dbReference type="Gene3D" id="2.70.98.40">
    <property type="entry name" value="Glycoside hydrolase, family 65, N-terminal domain"/>
    <property type="match status" value="1"/>
</dbReference>
<dbReference type="InterPro" id="IPR010383">
    <property type="entry name" value="Glyco_hydrolase_94_b-supersand"/>
</dbReference>
<name>A0A1W1X3N3_9CLOT</name>
<evidence type="ECO:0000259" key="4">
    <source>
        <dbReference type="Pfam" id="PF17167"/>
    </source>
</evidence>
<dbReference type="InterPro" id="IPR037018">
    <property type="entry name" value="GH65_N"/>
</dbReference>
<evidence type="ECO:0000259" key="3">
    <source>
        <dbReference type="Pfam" id="PF06165"/>
    </source>
</evidence>
<keyword evidence="6" id="KW-1185">Reference proteome</keyword>
<reference evidence="5 6" key="1">
    <citation type="submission" date="2017-04" db="EMBL/GenBank/DDBJ databases">
        <authorList>
            <person name="Afonso C.L."/>
            <person name="Miller P.J."/>
            <person name="Scott M.A."/>
            <person name="Spackman E."/>
            <person name="Goraichik I."/>
            <person name="Dimitrov K.M."/>
            <person name="Suarez D.L."/>
            <person name="Swayne D.E."/>
        </authorList>
    </citation>
    <scope>NUCLEOTIDE SEQUENCE [LARGE SCALE GENOMIC DNA]</scope>
    <source>
        <strain evidence="5 6">DSM 12555</strain>
    </source>
</reference>
<dbReference type="PANTHER" id="PTHR37469">
    <property type="entry name" value="CELLOBIONIC ACID PHOSPHORYLASE-RELATED"/>
    <property type="match status" value="1"/>
</dbReference>
<dbReference type="STRING" id="1121291.SAMN02745134_00582"/>
<keyword evidence="2 5" id="KW-0808">Transferase</keyword>
<dbReference type="CDD" id="cd11749">
    <property type="entry name" value="GH94N_LBP_like"/>
    <property type="match status" value="1"/>
</dbReference>
<evidence type="ECO:0000313" key="5">
    <source>
        <dbReference type="EMBL" id="SMC18487.1"/>
    </source>
</evidence>
<feature type="domain" description="Glycosyl hydrolase 94 catalytic" evidence="4">
    <location>
        <begin position="485"/>
        <end position="563"/>
    </location>
</feature>
<dbReference type="GO" id="GO:0016757">
    <property type="term" value="F:glycosyltransferase activity"/>
    <property type="evidence" value="ECO:0007669"/>
    <property type="project" value="UniProtKB-KW"/>
</dbReference>
<feature type="domain" description="Glycosyl hydrolase 94 supersandwich" evidence="3">
    <location>
        <begin position="82"/>
        <end position="294"/>
    </location>
</feature>
<dbReference type="AlphaFoldDB" id="A0A1W1X3N3"/>
<protein>
    <submittedName>
        <fullName evidence="5">Glycosyltransferase family 36</fullName>
    </submittedName>
</protein>
<sequence length="900" mass="102367">MSNYKFINDKGTFKLKSPENNSYMYFPLANEVGVMSSITPTLNGDCKMDQNTFLLAPVSGEDLHNNKSSRNFWVYVDGIGAWSATGVSAIQQAEVFSEDKEETELEAGVMWHKITRKSKKFGIKSEITSFVPATDEKIELMKVTITNISNKPKKITPTVAIPLYCRSADNLRDHRHVTSLLNRIETTEYGVIVNPTLTFDERGHKRNTVVYGVVASTGNGEKPIGFCPIVEEYIGEGGSFEIPKSVLLNEKFEIQKGAQREGYEAIGAIRFEDTVIEANAANTYIVAIGFGASKGDFDNAAINELNETAFDKCLEETTAYWERKINISYKTKDKQFDNWMHWVNFQPILRRIYGCSFLPHHDYGKGGRGWRDLWQDCLALLAMDPSNVRKMLLDNFGGVRIDGTNATIIGKKQGEFIADRNNIVRVWMDHGAWPFLTTKLYIEQTGDIDFLLEKQSYFKDLQVGRGTQKDNLWDLSQGNKVRTQNSEEYKGTILEHLLVQHLTAFYDVGEHNNLRLHGADWNDGLDMADEKGESVAFSSLYGGNLQDIAELLRYLKDVKKVKNIELAEELQVLLTDNVKVYDIVEEKQNILKSYCDKCKHDVKGKISSISCDELIADIEGKAKWIKEHIQKNEWITNKEGYSWYNGYYDNNARRVEGDTELGTRMMLTGQVFTIMSKTAAETQVESIIKSADNYLYDKAVGGYRLNTNFNEVKSDLGRMFGFAYGHKENGAVFSHMAIMYANALYQRGFAKEGFKAIDTIYSHCNNFEVSRIYPGIPEYINEKGRGMYHYLTGSASWLILTVVSEMFGVKGQMGNLVFVPKILLQQFDEENKVAIEINFAERMLNIVYINESKKEYGDYSVKEIYINGEEYKFNGQPAINRNLITSLDENIRHTIEIVLK</sequence>
<dbReference type="OrthoDB" id="9762900at2"/>
<dbReference type="Proteomes" id="UP000192468">
    <property type="component" value="Unassembled WGS sequence"/>
</dbReference>
<organism evidence="5 6">
    <name type="scientific">Clostridium acidisoli DSM 12555</name>
    <dbReference type="NCBI Taxonomy" id="1121291"/>
    <lineage>
        <taxon>Bacteria</taxon>
        <taxon>Bacillati</taxon>
        <taxon>Bacillota</taxon>
        <taxon>Clostridia</taxon>
        <taxon>Eubacteriales</taxon>
        <taxon>Clostridiaceae</taxon>
        <taxon>Clostridium</taxon>
    </lineage>
</organism>
<evidence type="ECO:0000313" key="6">
    <source>
        <dbReference type="Proteomes" id="UP000192468"/>
    </source>
</evidence>
<dbReference type="GO" id="GO:0005975">
    <property type="term" value="P:carbohydrate metabolic process"/>
    <property type="evidence" value="ECO:0007669"/>
    <property type="project" value="InterPro"/>
</dbReference>
<dbReference type="InterPro" id="IPR033432">
    <property type="entry name" value="GH94_catalytic"/>
</dbReference>
<accession>A0A1W1X3N3</accession>